<dbReference type="SUPFAM" id="SSF52540">
    <property type="entry name" value="P-loop containing nucleoside triphosphate hydrolases"/>
    <property type="match status" value="1"/>
</dbReference>
<dbReference type="Pfam" id="PF10412">
    <property type="entry name" value="TrwB_AAD_bind"/>
    <property type="match status" value="1"/>
</dbReference>
<dbReference type="InterPro" id="IPR019476">
    <property type="entry name" value="T4SS_TraD_DNA-bd"/>
</dbReference>
<dbReference type="PANTHER" id="PTHR30121">
    <property type="entry name" value="UNCHARACTERIZED PROTEIN YJGR-RELATED"/>
    <property type="match status" value="1"/>
</dbReference>
<dbReference type="AlphaFoldDB" id="A0A1Q8W191"/>
<gene>
    <name evidence="3" type="ORF">BKH27_02275</name>
</gene>
<dbReference type="Proteomes" id="UP000185772">
    <property type="component" value="Unassembled WGS sequence"/>
</dbReference>
<reference evidence="3 4" key="1">
    <citation type="submission" date="2016-12" db="EMBL/GenBank/DDBJ databases">
        <title>Genomic comparison of strains in the 'Actinomyces naeslundii' group.</title>
        <authorList>
            <person name="Mughal S.R."/>
            <person name="Do T."/>
            <person name="Gilbert S.C."/>
            <person name="Witherden E.A."/>
            <person name="Didelot X."/>
            <person name="Beighton D."/>
        </authorList>
    </citation>
    <scope>NUCLEOTIDE SEQUENCE [LARGE SCALE GENOMIC DNA]</scope>
    <source>
        <strain evidence="3 4">MMRCO6-1</strain>
    </source>
</reference>
<evidence type="ECO:0000313" key="4">
    <source>
        <dbReference type="Proteomes" id="UP000185772"/>
    </source>
</evidence>
<name>A0A1Q8W191_9ACTO</name>
<feature type="compositionally biased region" description="Low complexity" evidence="1">
    <location>
        <begin position="711"/>
        <end position="725"/>
    </location>
</feature>
<dbReference type="InterPro" id="IPR027417">
    <property type="entry name" value="P-loop_NTPase"/>
</dbReference>
<accession>A0A1Q8W191</accession>
<proteinExistence type="predicted"/>
<sequence>MMAPATRPLAWHQLRFALPLAQDAAVGLVERLLADGSLGRVVLELRASGGQATWAVGSAAGERLVSVVRELVPGCRVSRGFSRRAVDQAVVVSARPVRVGLATERLSAVVRAVLAALATTAKDEELVVQLQLGRRFAPEALGRVEPQGWLELLGLVPVPSLSGERGRRMRAQVGRHRAAVCLRLGVRAASPLRQRTLLQGLLGALRLVEGPGVRLRARTDNPAKLDSVRRPWRAGLELGAGEIVAMAGWPIGELPLPLLGSGHPRLVAPPPEVASGSSQRVVGASAVPGETGLIRLPITDAVYHTHLLGPTGVGKSTVLLSLALADAAEGRGLLLLDPKGDLATDFLARLPQERAGDVVVLDPTNPCPVGFNPLAGPPELAVVTAEAVLGVLAELFRDSWGIRTADVLSAALLTLARIPQATLVWLVPLLTNPAFRRRVLALAPPDPLGTDVFWQGYEAKPVRTQAVEVAPVLNKLRQLMLRPGLRAMLGQAQPRFGLADLLERRRIVVVNLNQGLLGAGVARLLGTLLVSQLWQHLLARQAQPPERRQIVSVYIDEVQAFLAGLPGSLADALAQARSLGAAFHLAHQYRGQLSTEMMQAVESNTRSKVYFALSATDAAAAARLAPELEAADFQLLAQYQAYATVMHHGRRSGWFSLATRPAPPAVRDPALLYAASHARYGIPAEQTEAELIALTSGSTTTTVDVNEQRNPTTVLPDTTTVATDGTGDETSEGAAKDLKPATLDESGADGSTSGVESESGRRPAIGRRRRP</sequence>
<organism evidence="3 4">
    <name type="scientific">Actinomyces oris</name>
    <dbReference type="NCBI Taxonomy" id="544580"/>
    <lineage>
        <taxon>Bacteria</taxon>
        <taxon>Bacillati</taxon>
        <taxon>Actinomycetota</taxon>
        <taxon>Actinomycetes</taxon>
        <taxon>Actinomycetales</taxon>
        <taxon>Actinomycetaceae</taxon>
        <taxon>Actinomyces</taxon>
    </lineage>
</organism>
<dbReference type="Gene3D" id="3.40.50.300">
    <property type="entry name" value="P-loop containing nucleotide triphosphate hydrolases"/>
    <property type="match status" value="2"/>
</dbReference>
<feature type="domain" description="Type IV secretion system coupling protein TraD DNA-binding" evidence="2">
    <location>
        <begin position="293"/>
        <end position="620"/>
    </location>
</feature>
<evidence type="ECO:0000256" key="1">
    <source>
        <dbReference type="SAM" id="MobiDB-lite"/>
    </source>
</evidence>
<dbReference type="PANTHER" id="PTHR30121:SF6">
    <property type="entry name" value="SLR6007 PROTEIN"/>
    <property type="match status" value="1"/>
</dbReference>
<evidence type="ECO:0000313" key="3">
    <source>
        <dbReference type="EMBL" id="OLO55000.1"/>
    </source>
</evidence>
<protein>
    <recommendedName>
        <fullName evidence="2">Type IV secretion system coupling protein TraD DNA-binding domain-containing protein</fullName>
    </recommendedName>
</protein>
<evidence type="ECO:0000259" key="2">
    <source>
        <dbReference type="Pfam" id="PF10412"/>
    </source>
</evidence>
<dbReference type="CDD" id="cd01127">
    <property type="entry name" value="TrwB_TraG_TraD_VirD4"/>
    <property type="match status" value="1"/>
</dbReference>
<feature type="region of interest" description="Disordered" evidence="1">
    <location>
        <begin position="708"/>
        <end position="771"/>
    </location>
</feature>
<dbReference type="InterPro" id="IPR051162">
    <property type="entry name" value="T4SS_component"/>
</dbReference>
<comment type="caution">
    <text evidence="3">The sequence shown here is derived from an EMBL/GenBank/DDBJ whole genome shotgun (WGS) entry which is preliminary data.</text>
</comment>
<dbReference type="EMBL" id="MSKM01000008">
    <property type="protein sequence ID" value="OLO55000.1"/>
    <property type="molecule type" value="Genomic_DNA"/>
</dbReference>